<evidence type="ECO:0000256" key="1">
    <source>
        <dbReference type="ARBA" id="ARBA00022679"/>
    </source>
</evidence>
<reference evidence="5" key="2">
    <citation type="submission" date="2013-04" db="EMBL/GenBank/DDBJ databases">
        <title>Non-Hybrid, Finished Microbial Genome Assemblies from Long-Read SMRT Sequencing Data.</title>
        <authorList>
            <person name="Klammer A."/>
            <person name="Drake J."/>
            <person name="Heiner C."/>
            <person name="Clum A."/>
            <person name="Copeland A."/>
            <person name="Huddleston J."/>
            <person name="Eichler E."/>
            <person name="Turner S.W."/>
        </authorList>
    </citation>
    <scope>NUCLEOTIDE SEQUENCE</scope>
    <source>
        <strain evidence="5">DSM 1279</strain>
    </source>
</reference>
<dbReference type="PATRIC" id="fig|504728.9.peg.1427"/>
<dbReference type="PROSITE" id="PS51186">
    <property type="entry name" value="GNAT"/>
    <property type="match status" value="1"/>
</dbReference>
<dbReference type="KEGG" id="mrb:Mrub_0059"/>
<dbReference type="GO" id="GO:0016747">
    <property type="term" value="F:acyltransferase activity, transferring groups other than amino-acyl groups"/>
    <property type="evidence" value="ECO:0007669"/>
    <property type="project" value="InterPro"/>
</dbReference>
<dbReference type="Proteomes" id="UP000013026">
    <property type="component" value="Chromosome"/>
</dbReference>
<feature type="domain" description="N-acetyltransferase" evidence="3">
    <location>
        <begin position="157"/>
        <end position="317"/>
    </location>
</feature>
<evidence type="ECO:0000313" key="6">
    <source>
        <dbReference type="Proteomes" id="UP000006655"/>
    </source>
</evidence>
<gene>
    <name evidence="4" type="ordered locus">Mrub_0059</name>
    <name evidence="5" type="ORF">K649_06935</name>
</gene>
<dbReference type="OrthoDB" id="24907at2"/>
<keyword evidence="1 5" id="KW-0808">Transferase</keyword>
<dbReference type="Pfam" id="PF00583">
    <property type="entry name" value="Acetyltransf_1"/>
    <property type="match status" value="1"/>
</dbReference>
<dbReference type="EMBL" id="CP005385">
    <property type="protein sequence ID" value="AGK04687.1"/>
    <property type="molecule type" value="Genomic_DNA"/>
</dbReference>
<accession>D3PKF9</accession>
<dbReference type="AlphaFoldDB" id="D3PKF9"/>
<dbReference type="RefSeq" id="WP_013012359.1">
    <property type="nucleotide sequence ID" value="NC_013946.1"/>
</dbReference>
<dbReference type="Gene3D" id="3.40.630.30">
    <property type="match status" value="1"/>
</dbReference>
<protein>
    <submittedName>
        <fullName evidence="4">GCN5-related N-acetyltransferase</fullName>
    </submittedName>
    <submittedName>
        <fullName evidence="5">N-acetyltransferase GCN5</fullName>
    </submittedName>
</protein>
<proteinExistence type="predicted"/>
<dbReference type="InterPro" id="IPR050832">
    <property type="entry name" value="Bact_Acetyltransf"/>
</dbReference>
<sequence length="327" mass="36835">MQVRPFLFSAADYQTYAAVRQAAHPESPPDLAGLQHLDRTRTQGDVLARFVVEVAGEAVGVLEYATPYYDPRPGVLEVQYYLHPHHQALEGPLWQFLQGRIAPHQPHALQTTVREDWPQYRFLTAQGFVEVERRWDSVLDLAHFDPSPLARPLPPGLTIQPLSALPWQEEAFQRDLYALEIELLGDVPTAEPITPWPFEVWQERSLKGPNLLPEGFFVALEGTHLVGLTMLFKSHRPQTLQTGLTGVRRSHRRRGLALALKLRAAEFARVYGARYIRTSNHQINRPMLAINEALGFVKEPARVLLRLSPVPLKPGQPAFGGSSDPQP</sequence>
<dbReference type="PANTHER" id="PTHR43877">
    <property type="entry name" value="AMINOALKYLPHOSPHONATE N-ACETYLTRANSFERASE-RELATED-RELATED"/>
    <property type="match status" value="1"/>
</dbReference>
<dbReference type="STRING" id="504728.K649_06935"/>
<evidence type="ECO:0000313" key="4">
    <source>
        <dbReference type="EMBL" id="ADD26840.1"/>
    </source>
</evidence>
<evidence type="ECO:0000313" key="5">
    <source>
        <dbReference type="EMBL" id="AGK04687.1"/>
    </source>
</evidence>
<evidence type="ECO:0000259" key="3">
    <source>
        <dbReference type="PROSITE" id="PS51186"/>
    </source>
</evidence>
<keyword evidence="2" id="KW-0012">Acyltransferase</keyword>
<dbReference type="InterPro" id="IPR016181">
    <property type="entry name" value="Acyl_CoA_acyltransferase"/>
</dbReference>
<dbReference type="Proteomes" id="UP000006655">
    <property type="component" value="Chromosome"/>
</dbReference>
<keyword evidence="6" id="KW-1185">Reference proteome</keyword>
<dbReference type="SUPFAM" id="SSF55729">
    <property type="entry name" value="Acyl-CoA N-acyltransferases (Nat)"/>
    <property type="match status" value="2"/>
</dbReference>
<dbReference type="InterPro" id="IPR000182">
    <property type="entry name" value="GNAT_dom"/>
</dbReference>
<dbReference type="eggNOG" id="COG0456">
    <property type="taxonomic scope" value="Bacteria"/>
</dbReference>
<dbReference type="KEGG" id="mre:K649_06935"/>
<name>D3PKF9_MEIRD</name>
<reference evidence="4 6" key="1">
    <citation type="journal article" date="2010" name="Stand. Genomic Sci.">
        <title>Complete genome sequence of Meiothermus ruber type strain (21).</title>
        <authorList>
            <person name="Tindall B.J."/>
            <person name="Sikorski J."/>
            <person name="Lucas S."/>
            <person name="Goltsman E."/>
            <person name="Copeland A."/>
            <person name="Glavina Del Rio T."/>
            <person name="Nolan M."/>
            <person name="Tice H."/>
            <person name="Cheng J.F."/>
            <person name="Han C."/>
            <person name="Pitluck S."/>
            <person name="Liolios K."/>
            <person name="Ivanova N."/>
            <person name="Mavromatis K."/>
            <person name="Ovchinnikova G."/>
            <person name="Pati A."/>
            <person name="Fahnrich R."/>
            <person name="Goodwin L."/>
            <person name="Chen A."/>
            <person name="Palaniappan K."/>
            <person name="Land M."/>
            <person name="Hauser L."/>
            <person name="Chang Y.J."/>
            <person name="Jeffries C.D."/>
            <person name="Rohde M."/>
            <person name="Goker M."/>
            <person name="Woyke T."/>
            <person name="Bristow J."/>
            <person name="Eisen J.A."/>
            <person name="Markowitz V."/>
            <person name="Hugenholtz P."/>
            <person name="Kyrpides N.C."/>
            <person name="Klenk H.P."/>
            <person name="Lapidus A."/>
        </authorList>
    </citation>
    <scope>NUCLEOTIDE SEQUENCE [LARGE SCALE GENOMIC DNA]</scope>
    <source>
        <strain evidence="6">ATCC 35948 / DSM 1279 / VKM B-1258 / 21</strain>
        <strain evidence="4">DSM 1279</strain>
    </source>
</reference>
<reference evidence="5 7" key="3">
    <citation type="submission" date="2013-04" db="EMBL/GenBank/DDBJ databases">
        <authorList>
            <person name="Chin J."/>
            <person name="Alexander D.H."/>
            <person name="Marks P."/>
            <person name="Korlach J."/>
            <person name="Clum A."/>
            <person name="Copeland A."/>
        </authorList>
    </citation>
    <scope>NUCLEOTIDE SEQUENCE [LARGE SCALE GENOMIC DNA]</scope>
    <source>
        <strain evidence="7">ATCC 35948 / DSM 1279 / VKM B-1258 / 21</strain>
        <strain evidence="5">DSM 1279</strain>
    </source>
</reference>
<evidence type="ECO:0000313" key="7">
    <source>
        <dbReference type="Proteomes" id="UP000013026"/>
    </source>
</evidence>
<organism evidence="5 7">
    <name type="scientific">Meiothermus ruber (strain ATCC 35948 / DSM 1279 / VKM B-1258 / 21)</name>
    <name type="common">Thermus ruber</name>
    <dbReference type="NCBI Taxonomy" id="504728"/>
    <lineage>
        <taxon>Bacteria</taxon>
        <taxon>Thermotogati</taxon>
        <taxon>Deinococcota</taxon>
        <taxon>Deinococci</taxon>
        <taxon>Thermales</taxon>
        <taxon>Thermaceae</taxon>
        <taxon>Meiothermus</taxon>
    </lineage>
</organism>
<dbReference type="EMBL" id="CP001743">
    <property type="protein sequence ID" value="ADD26840.1"/>
    <property type="molecule type" value="Genomic_DNA"/>
</dbReference>
<evidence type="ECO:0000256" key="2">
    <source>
        <dbReference type="ARBA" id="ARBA00023315"/>
    </source>
</evidence>
<dbReference type="PANTHER" id="PTHR43877:SF6">
    <property type="entry name" value="GCN5-RELATED N-ACETYLTRANSFERASE"/>
    <property type="match status" value="1"/>
</dbReference>